<dbReference type="Gene3D" id="3.30.200.20">
    <property type="entry name" value="Phosphorylase Kinase, domain 1"/>
    <property type="match status" value="1"/>
</dbReference>
<dbReference type="OrthoDB" id="4062651at2759"/>
<dbReference type="InterPro" id="IPR000719">
    <property type="entry name" value="Prot_kinase_dom"/>
</dbReference>
<dbReference type="PROSITE" id="PS50011">
    <property type="entry name" value="PROTEIN_KINASE_DOM"/>
    <property type="match status" value="1"/>
</dbReference>
<dbReference type="EMBL" id="GAMC01000939">
    <property type="protein sequence ID" value="JAC05617.1"/>
    <property type="molecule type" value="mRNA"/>
</dbReference>
<sequence length="384" mass="43478">LTDFKIEINNFCGCQRNLLDLLIISNNKILSILIHLFKAMDTPRRVTRNMHLQNLQKFSTPLRIPPSPFMKNLGYGTGVNVYKLERSPKCGQVRSPWAVKRVSQRMRNNENANIFNTRIQEEAEILRKLKHPNIVGFRGIIKNTDGVETLALECCKTSLGTILEDRNDDNLGPLPAKYIFKMITDVSNALDYLHTEANLLHGDLKSFNVLVKGDFEICKLCDFGVSLPLDDKGLIDFAKNPKLRYVGTNLWSAPEIMDELEVIDCKADIFSFGLIIYETIALAPPHTLDIGDEKADDEPNTDKSIENCSLIDSDFDERTDRACGTRPPLPQAFELTDDYNIIMEIFYCCTNELAEDRPTAKTITTMLQSDEDSFLEKESLKSTA</sequence>
<dbReference type="AlphaFoldDB" id="W8CAY8"/>
<dbReference type="SMART" id="SM00220">
    <property type="entry name" value="S_TKc"/>
    <property type="match status" value="1"/>
</dbReference>
<keyword evidence="2" id="KW-0808">Transferase</keyword>
<reference evidence="2" key="1">
    <citation type="submission" date="2013-07" db="EMBL/GenBank/DDBJ databases">
        <authorList>
            <person name="Geib S."/>
        </authorList>
    </citation>
    <scope>NUCLEOTIDE SEQUENCE</scope>
</reference>
<dbReference type="GO" id="GO:0005524">
    <property type="term" value="F:ATP binding"/>
    <property type="evidence" value="ECO:0007669"/>
    <property type="project" value="InterPro"/>
</dbReference>
<dbReference type="SUPFAM" id="SSF56112">
    <property type="entry name" value="Protein kinase-like (PK-like)"/>
    <property type="match status" value="1"/>
</dbReference>
<reference evidence="2" key="2">
    <citation type="journal article" date="2014" name="BMC Genomics">
        <title>A genomic perspective to assessing quality of mass-reared SIT flies used in Mediterranean fruit fly (Ceratitis capitata) eradication in California.</title>
        <authorList>
            <person name="Calla B."/>
            <person name="Hall B."/>
            <person name="Hou S."/>
            <person name="Geib S.M."/>
        </authorList>
    </citation>
    <scope>NUCLEOTIDE SEQUENCE</scope>
</reference>
<protein>
    <submittedName>
        <fullName evidence="2">Lymphokine-activated killer T-cell-originated protein kinase</fullName>
    </submittedName>
</protein>
<dbReference type="InterPro" id="IPR008271">
    <property type="entry name" value="Ser/Thr_kinase_AS"/>
</dbReference>
<dbReference type="InterPro" id="IPR011009">
    <property type="entry name" value="Kinase-like_dom_sf"/>
</dbReference>
<proteinExistence type="evidence at transcript level"/>
<dbReference type="GO" id="GO:0004674">
    <property type="term" value="F:protein serine/threonine kinase activity"/>
    <property type="evidence" value="ECO:0007669"/>
    <property type="project" value="TreeGrafter"/>
</dbReference>
<gene>
    <name evidence="2" type="primary">TOPK</name>
</gene>
<dbReference type="InterPro" id="IPR053235">
    <property type="entry name" value="Ser_Thr_kinase"/>
</dbReference>
<keyword evidence="2" id="KW-0418">Kinase</keyword>
<feature type="domain" description="Protein kinase" evidence="1">
    <location>
        <begin position="67"/>
        <end position="375"/>
    </location>
</feature>
<evidence type="ECO:0000313" key="2">
    <source>
        <dbReference type="EMBL" id="JAC05617.1"/>
    </source>
</evidence>
<dbReference type="GO" id="GO:0005737">
    <property type="term" value="C:cytoplasm"/>
    <property type="evidence" value="ECO:0007669"/>
    <property type="project" value="TreeGrafter"/>
</dbReference>
<evidence type="ECO:0000259" key="1">
    <source>
        <dbReference type="PROSITE" id="PS50011"/>
    </source>
</evidence>
<dbReference type="Gene3D" id="1.10.510.10">
    <property type="entry name" value="Transferase(Phosphotransferase) domain 1"/>
    <property type="match status" value="1"/>
</dbReference>
<dbReference type="PANTHER" id="PTHR24361">
    <property type="entry name" value="MITOGEN-ACTIVATED KINASE KINASE KINASE"/>
    <property type="match status" value="1"/>
</dbReference>
<organism evidence="2">
    <name type="scientific">Ceratitis capitata</name>
    <name type="common">Mediterranean fruit fly</name>
    <name type="synonym">Tephritis capitata</name>
    <dbReference type="NCBI Taxonomy" id="7213"/>
    <lineage>
        <taxon>Eukaryota</taxon>
        <taxon>Metazoa</taxon>
        <taxon>Ecdysozoa</taxon>
        <taxon>Arthropoda</taxon>
        <taxon>Hexapoda</taxon>
        <taxon>Insecta</taxon>
        <taxon>Pterygota</taxon>
        <taxon>Neoptera</taxon>
        <taxon>Endopterygota</taxon>
        <taxon>Diptera</taxon>
        <taxon>Brachycera</taxon>
        <taxon>Muscomorpha</taxon>
        <taxon>Tephritoidea</taxon>
        <taxon>Tephritidae</taxon>
        <taxon>Ceratitis</taxon>
        <taxon>Ceratitis</taxon>
    </lineage>
</organism>
<dbReference type="Pfam" id="PF00069">
    <property type="entry name" value="Pkinase"/>
    <property type="match status" value="1"/>
</dbReference>
<accession>W8CAY8</accession>
<feature type="non-terminal residue" evidence="2">
    <location>
        <position position="1"/>
    </location>
</feature>
<name>W8CAY8_CERCA</name>
<dbReference type="PROSITE" id="PS00108">
    <property type="entry name" value="PROTEIN_KINASE_ST"/>
    <property type="match status" value="1"/>
</dbReference>